<sequence>MPDSHLVPRYEADKGHVRFADDVVFHVRSGAIGTADGPCTCAQDEPIFHPAGYREAVPQLQLSLTDACNMGCTYCSFRDRVHADGKPVRMPMPVVRQAVDFFRREVVDDQTRYSRVDFGLAGETMLVRHLHEQVQETVIAGLEGSPVATVWSGPNVTNGTLSMDADLADQLGPPQDISLDGPREVHDRVRFYTNDRGGTYDDVRPVLDRVLARHPDMGVSSVLTAYCTDFASIFSHLYDDVGARNIYMKPVNASHDKDYALNRTTLPAFEEGYLGLVEHILDHDAAGILGRLMALSTEDYFMRFFYRVKDQTVQVYRCGAGKSGAYVDTNGRLYACAHFIGKSGWDIGHVSTGFNEERRREFADMTVDDRPGCRDCYARYACGGGCHYQAVLANGDISRPDEVKCDLIRFLVRLALRLLTYLDRHHPEVLAALPAPFGIDPALAEAPAQAAYRPVGALVAGSGAAPVRLGTPGRVRGGLPPEWDHPALLRVDDGQLTVDLGGPPPHDGELRAGVAALRLWLVRYDDMTLGDLTVRTPQNDGMLLRVTAAGAAWREASQERFRRVPHPPAVWRPAPEVEVAPDGERVRVRVDIAALAGAGALGLNLFLDLSSGGHAALAVREPFVGLSPGVSGSLRLTGPDADRDQSLLPLSRWAGLQPNVC</sequence>
<protein>
    <recommendedName>
        <fullName evidence="8">Radical SAM core domain-containing protein</fullName>
    </recommendedName>
</protein>
<dbReference type="GO" id="GO:0046872">
    <property type="term" value="F:metal ion binding"/>
    <property type="evidence" value="ECO:0007669"/>
    <property type="project" value="UniProtKB-KW"/>
</dbReference>
<dbReference type="SUPFAM" id="SSF102114">
    <property type="entry name" value="Radical SAM enzymes"/>
    <property type="match status" value="1"/>
</dbReference>
<proteinExistence type="predicted"/>
<evidence type="ECO:0000256" key="1">
    <source>
        <dbReference type="ARBA" id="ARBA00001966"/>
    </source>
</evidence>
<keyword evidence="4" id="KW-0408">Iron</keyword>
<reference evidence="6 7" key="1">
    <citation type="submission" date="2020-03" db="EMBL/GenBank/DDBJ databases">
        <title>Whole genome shotgun sequence of Phytohabitans houttuyneae NBRC 108639.</title>
        <authorList>
            <person name="Komaki H."/>
            <person name="Tamura T."/>
        </authorList>
    </citation>
    <scope>NUCLEOTIDE SEQUENCE [LARGE SCALE GENOMIC DNA]</scope>
    <source>
        <strain evidence="6 7">NBRC 108639</strain>
    </source>
</reference>
<dbReference type="InterPro" id="IPR013785">
    <property type="entry name" value="Aldolase_TIM"/>
</dbReference>
<organism evidence="6 7">
    <name type="scientific">Phytohabitans houttuyneae</name>
    <dbReference type="NCBI Taxonomy" id="1076126"/>
    <lineage>
        <taxon>Bacteria</taxon>
        <taxon>Bacillati</taxon>
        <taxon>Actinomycetota</taxon>
        <taxon>Actinomycetes</taxon>
        <taxon>Micromonosporales</taxon>
        <taxon>Micromonosporaceae</taxon>
    </lineage>
</organism>
<evidence type="ECO:0008006" key="8">
    <source>
        <dbReference type="Google" id="ProtNLM"/>
    </source>
</evidence>
<dbReference type="SFLD" id="SFLDG01067">
    <property type="entry name" value="SPASM/twitch_domain_containing"/>
    <property type="match status" value="1"/>
</dbReference>
<dbReference type="Gene3D" id="3.20.20.70">
    <property type="entry name" value="Aldolase class I"/>
    <property type="match status" value="1"/>
</dbReference>
<dbReference type="CDD" id="cd01335">
    <property type="entry name" value="Radical_SAM"/>
    <property type="match status" value="1"/>
</dbReference>
<dbReference type="InterPro" id="IPR058240">
    <property type="entry name" value="rSAM_sf"/>
</dbReference>
<dbReference type="RefSeq" id="WP_173055777.1">
    <property type="nucleotide sequence ID" value="NZ_BAABGO010000006.1"/>
</dbReference>
<evidence type="ECO:0000256" key="2">
    <source>
        <dbReference type="ARBA" id="ARBA00022691"/>
    </source>
</evidence>
<dbReference type="InterPro" id="IPR023867">
    <property type="entry name" value="Sulphatase_maturase_rSAM"/>
</dbReference>
<evidence type="ECO:0000313" key="7">
    <source>
        <dbReference type="Proteomes" id="UP000482800"/>
    </source>
</evidence>
<accession>A0A6V8K7D5</accession>
<dbReference type="NCBIfam" id="TIGR04085">
    <property type="entry name" value="rSAM_more_4Fe4S"/>
    <property type="match status" value="1"/>
</dbReference>
<evidence type="ECO:0000313" key="6">
    <source>
        <dbReference type="EMBL" id="GFJ78029.1"/>
    </source>
</evidence>
<dbReference type="GO" id="GO:0016491">
    <property type="term" value="F:oxidoreductase activity"/>
    <property type="evidence" value="ECO:0007669"/>
    <property type="project" value="InterPro"/>
</dbReference>
<dbReference type="PANTHER" id="PTHR43273:SF8">
    <property type="entry name" value="RADICAL SAM DOMAIN PROTEIN"/>
    <property type="match status" value="1"/>
</dbReference>
<evidence type="ECO:0000256" key="3">
    <source>
        <dbReference type="ARBA" id="ARBA00022723"/>
    </source>
</evidence>
<dbReference type="Proteomes" id="UP000482800">
    <property type="component" value="Unassembled WGS sequence"/>
</dbReference>
<dbReference type="EMBL" id="BLPF01000001">
    <property type="protein sequence ID" value="GFJ78029.1"/>
    <property type="molecule type" value="Genomic_DNA"/>
</dbReference>
<comment type="caution">
    <text evidence="6">The sequence shown here is derived from an EMBL/GenBank/DDBJ whole genome shotgun (WGS) entry which is preliminary data.</text>
</comment>
<dbReference type="SFLD" id="SFLDS00029">
    <property type="entry name" value="Radical_SAM"/>
    <property type="match status" value="1"/>
</dbReference>
<keyword evidence="2" id="KW-0949">S-adenosyl-L-methionine</keyword>
<comment type="cofactor">
    <cofactor evidence="1">
        <name>[4Fe-4S] cluster</name>
        <dbReference type="ChEBI" id="CHEBI:49883"/>
    </cofactor>
</comment>
<dbReference type="SFLD" id="SFLDG01384">
    <property type="entry name" value="thioether_bond_formation_requi"/>
    <property type="match status" value="1"/>
</dbReference>
<keyword evidence="7" id="KW-1185">Reference proteome</keyword>
<dbReference type="PANTHER" id="PTHR43273">
    <property type="entry name" value="ANAEROBIC SULFATASE-MATURATING ENZYME HOMOLOG ASLB-RELATED"/>
    <property type="match status" value="1"/>
</dbReference>
<keyword evidence="5" id="KW-0411">Iron-sulfur</keyword>
<evidence type="ECO:0000256" key="5">
    <source>
        <dbReference type="ARBA" id="ARBA00023014"/>
    </source>
</evidence>
<dbReference type="AlphaFoldDB" id="A0A6V8K7D5"/>
<name>A0A6V8K7D5_9ACTN</name>
<reference evidence="6 7" key="2">
    <citation type="submission" date="2020-03" db="EMBL/GenBank/DDBJ databases">
        <authorList>
            <person name="Ichikawa N."/>
            <person name="Kimura A."/>
            <person name="Kitahashi Y."/>
            <person name="Uohara A."/>
        </authorList>
    </citation>
    <scope>NUCLEOTIDE SEQUENCE [LARGE SCALE GENOMIC DNA]</scope>
    <source>
        <strain evidence="6 7">NBRC 108639</strain>
    </source>
</reference>
<dbReference type="SFLD" id="SFLDG01386">
    <property type="entry name" value="main_SPASM_domain-containing"/>
    <property type="match status" value="1"/>
</dbReference>
<gene>
    <name evidence="6" type="ORF">Phou_022090</name>
</gene>
<dbReference type="InterPro" id="IPR023885">
    <property type="entry name" value="4Fe4S-binding_SPASM_dom"/>
</dbReference>
<dbReference type="GO" id="GO:0051536">
    <property type="term" value="F:iron-sulfur cluster binding"/>
    <property type="evidence" value="ECO:0007669"/>
    <property type="project" value="UniProtKB-KW"/>
</dbReference>
<evidence type="ECO:0000256" key="4">
    <source>
        <dbReference type="ARBA" id="ARBA00023004"/>
    </source>
</evidence>
<dbReference type="InterPro" id="IPR007197">
    <property type="entry name" value="rSAM"/>
</dbReference>
<keyword evidence="3" id="KW-0479">Metal-binding</keyword>